<evidence type="ECO:0000256" key="1">
    <source>
        <dbReference type="ARBA" id="ARBA00004370"/>
    </source>
</evidence>
<evidence type="ECO:0000256" key="4">
    <source>
        <dbReference type="ARBA" id="ARBA00022970"/>
    </source>
</evidence>
<dbReference type="GO" id="GO:0016020">
    <property type="term" value="C:membrane"/>
    <property type="evidence" value="ECO:0007669"/>
    <property type="project" value="UniProtKB-SubCell"/>
</dbReference>
<reference evidence="9" key="1">
    <citation type="submission" date="2019-09" db="EMBL/GenBank/DDBJ databases">
        <title>Draft genome information of white flower Hibiscus syriacus.</title>
        <authorList>
            <person name="Kim Y.-M."/>
        </authorList>
    </citation>
    <scope>NUCLEOTIDE SEQUENCE [LARGE SCALE GENOMIC DNA]</scope>
    <source>
        <strain evidence="9">YM2019G1</strain>
    </source>
</reference>
<evidence type="ECO:0000259" key="8">
    <source>
        <dbReference type="Pfam" id="PF01490"/>
    </source>
</evidence>
<keyword evidence="6 7" id="KW-0472">Membrane</keyword>
<evidence type="ECO:0000256" key="6">
    <source>
        <dbReference type="ARBA" id="ARBA00023136"/>
    </source>
</evidence>
<keyword evidence="4" id="KW-0029">Amino-acid transport</keyword>
<sequence>MVGAGVLSLAYATAQLGWGPGVTIMILSWLVILYTLWQMVEPHEMIPDKRFDSSTSGISLVAAVMSLSYSTIAWRASVAKGVQPNVDYSYKASSTSGKVLIFLPDWEK</sequence>
<organism evidence="9 10">
    <name type="scientific">Hibiscus syriacus</name>
    <name type="common">Rose of Sharon</name>
    <dbReference type="NCBI Taxonomy" id="106335"/>
    <lineage>
        <taxon>Eukaryota</taxon>
        <taxon>Viridiplantae</taxon>
        <taxon>Streptophyta</taxon>
        <taxon>Embryophyta</taxon>
        <taxon>Tracheophyta</taxon>
        <taxon>Spermatophyta</taxon>
        <taxon>Magnoliopsida</taxon>
        <taxon>eudicotyledons</taxon>
        <taxon>Gunneridae</taxon>
        <taxon>Pentapetalae</taxon>
        <taxon>rosids</taxon>
        <taxon>malvids</taxon>
        <taxon>Malvales</taxon>
        <taxon>Malvaceae</taxon>
        <taxon>Malvoideae</taxon>
        <taxon>Hibiscus</taxon>
    </lineage>
</organism>
<gene>
    <name evidence="9" type="ORF">F3Y22_tig00110653pilonHSYRG00022</name>
</gene>
<feature type="transmembrane region" description="Helical" evidence="7">
    <location>
        <begin position="16"/>
        <end position="37"/>
    </location>
</feature>
<keyword evidence="5 7" id="KW-1133">Transmembrane helix</keyword>
<evidence type="ECO:0000313" key="10">
    <source>
        <dbReference type="Proteomes" id="UP000436088"/>
    </source>
</evidence>
<feature type="transmembrane region" description="Helical" evidence="7">
    <location>
        <begin position="58"/>
        <end position="76"/>
    </location>
</feature>
<proteinExistence type="predicted"/>
<name>A0A6A2ZZ37_HIBSY</name>
<feature type="domain" description="Amino acid transporter transmembrane" evidence="8">
    <location>
        <begin position="1"/>
        <end position="50"/>
    </location>
</feature>
<evidence type="ECO:0000313" key="9">
    <source>
        <dbReference type="EMBL" id="KAE8696637.1"/>
    </source>
</evidence>
<accession>A0A6A2ZZ37</accession>
<evidence type="ECO:0000256" key="3">
    <source>
        <dbReference type="ARBA" id="ARBA00022692"/>
    </source>
</evidence>
<dbReference type="GO" id="GO:0006865">
    <property type="term" value="P:amino acid transport"/>
    <property type="evidence" value="ECO:0007669"/>
    <property type="project" value="UniProtKB-KW"/>
</dbReference>
<keyword evidence="3 7" id="KW-0812">Transmembrane</keyword>
<dbReference type="PANTHER" id="PTHR48017">
    <property type="entry name" value="OS05G0424000 PROTEIN-RELATED"/>
    <property type="match status" value="1"/>
</dbReference>
<evidence type="ECO:0000256" key="5">
    <source>
        <dbReference type="ARBA" id="ARBA00022989"/>
    </source>
</evidence>
<keyword evidence="10" id="KW-1185">Reference proteome</keyword>
<dbReference type="Pfam" id="PF01490">
    <property type="entry name" value="Aa_trans"/>
    <property type="match status" value="1"/>
</dbReference>
<evidence type="ECO:0000256" key="2">
    <source>
        <dbReference type="ARBA" id="ARBA00022448"/>
    </source>
</evidence>
<dbReference type="Proteomes" id="UP000436088">
    <property type="component" value="Unassembled WGS sequence"/>
</dbReference>
<dbReference type="InterPro" id="IPR013057">
    <property type="entry name" value="AA_transpt_TM"/>
</dbReference>
<evidence type="ECO:0000256" key="7">
    <source>
        <dbReference type="SAM" id="Phobius"/>
    </source>
</evidence>
<keyword evidence="2" id="KW-0813">Transport</keyword>
<comment type="subcellular location">
    <subcellularLocation>
        <location evidence="1">Membrane</location>
    </subcellularLocation>
</comment>
<protein>
    <recommendedName>
        <fullName evidence="8">Amino acid transporter transmembrane domain-containing protein</fullName>
    </recommendedName>
</protein>
<comment type="caution">
    <text evidence="9">The sequence shown here is derived from an EMBL/GenBank/DDBJ whole genome shotgun (WGS) entry which is preliminary data.</text>
</comment>
<dbReference type="AlphaFoldDB" id="A0A6A2ZZ37"/>
<dbReference type="EMBL" id="VEPZ02001062">
    <property type="protein sequence ID" value="KAE8696637.1"/>
    <property type="molecule type" value="Genomic_DNA"/>
</dbReference>